<name>A0AAD4Q7D1_9AGAM</name>
<comment type="caution">
    <text evidence="1">The sequence shown here is derived from an EMBL/GenBank/DDBJ whole genome shotgun (WGS) entry which is preliminary data.</text>
</comment>
<dbReference type="EMBL" id="JAKELL010000078">
    <property type="protein sequence ID" value="KAH8984247.1"/>
    <property type="molecule type" value="Genomic_DNA"/>
</dbReference>
<evidence type="ECO:0000313" key="2">
    <source>
        <dbReference type="Proteomes" id="UP001201163"/>
    </source>
</evidence>
<gene>
    <name evidence="1" type="ORF">EDB92DRAFT_1819176</name>
</gene>
<evidence type="ECO:0000313" key="1">
    <source>
        <dbReference type="EMBL" id="KAH8984247.1"/>
    </source>
</evidence>
<accession>A0AAD4Q7D1</accession>
<reference evidence="1" key="1">
    <citation type="submission" date="2022-01" db="EMBL/GenBank/DDBJ databases">
        <title>Comparative genomics reveals a dynamic genome evolution in the ectomycorrhizal milk-cap (Lactarius) mushrooms.</title>
        <authorList>
            <consortium name="DOE Joint Genome Institute"/>
            <person name="Lebreton A."/>
            <person name="Tang N."/>
            <person name="Kuo A."/>
            <person name="LaButti K."/>
            <person name="Drula E."/>
            <person name="Barry K."/>
            <person name="Clum A."/>
            <person name="Lipzen A."/>
            <person name="Mousain D."/>
            <person name="Ng V."/>
            <person name="Wang R."/>
            <person name="Wang X."/>
            <person name="Dai Y."/>
            <person name="Henrissat B."/>
            <person name="Grigoriev I.V."/>
            <person name="Guerin-Laguette A."/>
            <person name="Yu F."/>
            <person name="Martin F.M."/>
        </authorList>
    </citation>
    <scope>NUCLEOTIDE SEQUENCE</scope>
    <source>
        <strain evidence="1">QP</strain>
    </source>
</reference>
<dbReference type="AlphaFoldDB" id="A0AAD4Q7D1"/>
<dbReference type="Proteomes" id="UP001201163">
    <property type="component" value="Unassembled WGS sequence"/>
</dbReference>
<keyword evidence="2" id="KW-1185">Reference proteome</keyword>
<proteinExistence type="predicted"/>
<organism evidence="1 2">
    <name type="scientific">Lactarius akahatsu</name>
    <dbReference type="NCBI Taxonomy" id="416441"/>
    <lineage>
        <taxon>Eukaryota</taxon>
        <taxon>Fungi</taxon>
        <taxon>Dikarya</taxon>
        <taxon>Basidiomycota</taxon>
        <taxon>Agaricomycotina</taxon>
        <taxon>Agaricomycetes</taxon>
        <taxon>Russulales</taxon>
        <taxon>Russulaceae</taxon>
        <taxon>Lactarius</taxon>
    </lineage>
</organism>
<protein>
    <submittedName>
        <fullName evidence="1">Uncharacterized protein</fullName>
    </submittedName>
</protein>
<sequence>MAQYDRGRHHKAGVPLLYAVTRVPTPSPTTAHRSSLEVPTAPNNVTTKANLNLQVLLWLDKKTKARKSHIPALARDIFSQSGIGMGIRLGGCAGRGSRDRLFRIQPELYAKCKYADIGPSSLPQGPVSLDVDDDDALVLQVWIPVRPISRNANFVGESRLSPAQLEPLQVHSPLDVRGDSIGHFHNKHAGSQLQRTTINRWASEVLRITPALAGALQEAVLTDLTAAGESAALFTDVRPKIVHSLLRHAMAKVISDGIINSLVVTNSAMRT</sequence>